<keyword evidence="2" id="KW-1185">Reference proteome</keyword>
<comment type="caution">
    <text evidence="1">The sequence shown here is derived from an EMBL/GenBank/DDBJ whole genome shotgun (WGS) entry which is preliminary data.</text>
</comment>
<evidence type="ECO:0000313" key="2">
    <source>
        <dbReference type="Proteomes" id="UP001172102"/>
    </source>
</evidence>
<dbReference type="AlphaFoldDB" id="A0AA39ZRM2"/>
<evidence type="ECO:0000313" key="1">
    <source>
        <dbReference type="EMBL" id="KAK0702210.1"/>
    </source>
</evidence>
<dbReference type="Proteomes" id="UP001172102">
    <property type="component" value="Unassembled WGS sequence"/>
</dbReference>
<gene>
    <name evidence="1" type="ORF">B0H67DRAFT_676295</name>
</gene>
<name>A0AA39ZRM2_9PEZI</name>
<dbReference type="EMBL" id="JAUKUA010000009">
    <property type="protein sequence ID" value="KAK0702210.1"/>
    <property type="molecule type" value="Genomic_DNA"/>
</dbReference>
<proteinExistence type="predicted"/>
<accession>A0AA39ZRM2</accession>
<sequence>QTCSSHNCHTSSPTDLLIFKINSCGLRAQAAKRAIDANDAEALLSSMNYPLSLTTNQRSIAETGIADVVMYRSMLEDWWR</sequence>
<organism evidence="1 2">
    <name type="scientific">Lasiosphaeris hirsuta</name>
    <dbReference type="NCBI Taxonomy" id="260670"/>
    <lineage>
        <taxon>Eukaryota</taxon>
        <taxon>Fungi</taxon>
        <taxon>Dikarya</taxon>
        <taxon>Ascomycota</taxon>
        <taxon>Pezizomycotina</taxon>
        <taxon>Sordariomycetes</taxon>
        <taxon>Sordariomycetidae</taxon>
        <taxon>Sordariales</taxon>
        <taxon>Lasiosphaeriaceae</taxon>
        <taxon>Lasiosphaeris</taxon>
    </lineage>
</organism>
<protein>
    <submittedName>
        <fullName evidence="1">Uncharacterized protein</fullName>
    </submittedName>
</protein>
<reference evidence="1" key="1">
    <citation type="submission" date="2023-06" db="EMBL/GenBank/DDBJ databases">
        <title>Genome-scale phylogeny and comparative genomics of the fungal order Sordariales.</title>
        <authorList>
            <consortium name="Lawrence Berkeley National Laboratory"/>
            <person name="Hensen N."/>
            <person name="Bonometti L."/>
            <person name="Westerberg I."/>
            <person name="Brannstrom I.O."/>
            <person name="Guillou S."/>
            <person name="Cros-Aarteil S."/>
            <person name="Calhoun S."/>
            <person name="Haridas S."/>
            <person name="Kuo A."/>
            <person name="Mondo S."/>
            <person name="Pangilinan J."/>
            <person name="Riley R."/>
            <person name="Labutti K."/>
            <person name="Andreopoulos B."/>
            <person name="Lipzen A."/>
            <person name="Chen C."/>
            <person name="Yanf M."/>
            <person name="Daum C."/>
            <person name="Ng V."/>
            <person name="Clum A."/>
            <person name="Steindorff A."/>
            <person name="Ohm R."/>
            <person name="Martin F."/>
            <person name="Silar P."/>
            <person name="Natvig D."/>
            <person name="Lalanne C."/>
            <person name="Gautier V."/>
            <person name="Ament-Velasquez S.L."/>
            <person name="Kruys A."/>
            <person name="Hutchinson M.I."/>
            <person name="Powell A.J."/>
            <person name="Barry K."/>
            <person name="Miller A.N."/>
            <person name="Grigoriev I.V."/>
            <person name="Debuchy R."/>
            <person name="Gladieux P."/>
            <person name="Thoren M.H."/>
            <person name="Johannesson H."/>
        </authorList>
    </citation>
    <scope>NUCLEOTIDE SEQUENCE</scope>
    <source>
        <strain evidence="1">SMH4607-1</strain>
    </source>
</reference>
<feature type="non-terminal residue" evidence="1">
    <location>
        <position position="1"/>
    </location>
</feature>